<gene>
    <name evidence="1" type="ORF">JOF55_000545</name>
</gene>
<dbReference type="Proteomes" id="UP001180845">
    <property type="component" value="Unassembled WGS sequence"/>
</dbReference>
<dbReference type="SUPFAM" id="SSF56784">
    <property type="entry name" value="HAD-like"/>
    <property type="match status" value="1"/>
</dbReference>
<evidence type="ECO:0000313" key="1">
    <source>
        <dbReference type="EMBL" id="MDR7300364.1"/>
    </source>
</evidence>
<dbReference type="CDD" id="cd02603">
    <property type="entry name" value="HAD_sEH-N_like"/>
    <property type="match status" value="1"/>
</dbReference>
<dbReference type="SFLD" id="SFLDG01129">
    <property type="entry name" value="C1.5:_HAD__Beta-PGM__Phosphata"/>
    <property type="match status" value="1"/>
</dbReference>
<dbReference type="Pfam" id="PF00702">
    <property type="entry name" value="Hydrolase"/>
    <property type="match status" value="1"/>
</dbReference>
<keyword evidence="1" id="KW-0378">Hydrolase</keyword>
<dbReference type="InterPro" id="IPR036412">
    <property type="entry name" value="HAD-like_sf"/>
</dbReference>
<evidence type="ECO:0000313" key="2">
    <source>
        <dbReference type="Proteomes" id="UP001180845"/>
    </source>
</evidence>
<dbReference type="RefSeq" id="WP_310269012.1">
    <property type="nucleotide sequence ID" value="NZ_JAVDXW010000001.1"/>
</dbReference>
<dbReference type="Gene3D" id="1.10.150.240">
    <property type="entry name" value="Putative phosphatase, domain 2"/>
    <property type="match status" value="1"/>
</dbReference>
<dbReference type="SFLD" id="SFLDS00003">
    <property type="entry name" value="Haloacid_Dehalogenase"/>
    <property type="match status" value="1"/>
</dbReference>
<dbReference type="GO" id="GO:0016787">
    <property type="term" value="F:hydrolase activity"/>
    <property type="evidence" value="ECO:0007669"/>
    <property type="project" value="UniProtKB-KW"/>
</dbReference>
<dbReference type="Gene3D" id="3.40.50.1000">
    <property type="entry name" value="HAD superfamily/HAD-like"/>
    <property type="match status" value="1"/>
</dbReference>
<name>A0AAE3ZBA8_9ACTN</name>
<dbReference type="PRINTS" id="PR00413">
    <property type="entry name" value="HADHALOGNASE"/>
</dbReference>
<organism evidence="1 2">
    <name type="scientific">Haloactinomyces albus</name>
    <dbReference type="NCBI Taxonomy" id="1352928"/>
    <lineage>
        <taxon>Bacteria</taxon>
        <taxon>Bacillati</taxon>
        <taxon>Actinomycetota</taxon>
        <taxon>Actinomycetes</taxon>
        <taxon>Actinopolysporales</taxon>
        <taxon>Actinopolysporaceae</taxon>
        <taxon>Haloactinomyces</taxon>
    </lineage>
</organism>
<keyword evidence="2" id="KW-1185">Reference proteome</keyword>
<dbReference type="InterPro" id="IPR023198">
    <property type="entry name" value="PGP-like_dom2"/>
</dbReference>
<comment type="caution">
    <text evidence="1">The sequence shown here is derived from an EMBL/GenBank/DDBJ whole genome shotgun (WGS) entry which is preliminary data.</text>
</comment>
<dbReference type="InterPro" id="IPR052898">
    <property type="entry name" value="ACAD10-like"/>
</dbReference>
<dbReference type="PANTHER" id="PTHR47829">
    <property type="entry name" value="HYDROLASE, PUTATIVE (AFU_ORTHOLOGUE AFUA_1G12880)-RELATED"/>
    <property type="match status" value="1"/>
</dbReference>
<reference evidence="1" key="1">
    <citation type="submission" date="2023-07" db="EMBL/GenBank/DDBJ databases">
        <title>Sequencing the genomes of 1000 actinobacteria strains.</title>
        <authorList>
            <person name="Klenk H.-P."/>
        </authorList>
    </citation>
    <scope>NUCLEOTIDE SEQUENCE</scope>
    <source>
        <strain evidence="1">DSM 45977</strain>
    </source>
</reference>
<dbReference type="InterPro" id="IPR023214">
    <property type="entry name" value="HAD_sf"/>
</dbReference>
<dbReference type="AlphaFoldDB" id="A0AAE3ZBA8"/>
<protein>
    <submittedName>
        <fullName evidence="1">Hydrolase of the HAD superfamily</fullName>
    </submittedName>
</protein>
<dbReference type="InterPro" id="IPR006439">
    <property type="entry name" value="HAD-SF_hydro_IA"/>
</dbReference>
<dbReference type="PANTHER" id="PTHR47829:SF1">
    <property type="entry name" value="HAD FAMILY PHOSPHATASE"/>
    <property type="match status" value="1"/>
</dbReference>
<sequence length="223" mass="24825">MAPTGARINAVIFDYGGVLTTPGRTAIAAWTQAERIKPDTFSATLKDWLSRRAAPGNPLHRLETGEMPVEEFNRILADRLRTEDGRPVEPEGLLARLFSFMRSDPMMLRLVEELQGLGVPTGLLSNSWGNNYPWQELDGLFDEVVVSGDVGRRKPDPEIYRLALERLALPAEQAVFVDDGVPNIEAARLLGMHTVLHENAEQTRRDLADLVPELEAERSQETA</sequence>
<proteinExistence type="predicted"/>
<dbReference type="NCBIfam" id="TIGR01509">
    <property type="entry name" value="HAD-SF-IA-v3"/>
    <property type="match status" value="1"/>
</dbReference>
<accession>A0AAE3ZBA8</accession>
<dbReference type="EMBL" id="JAVDXW010000001">
    <property type="protein sequence ID" value="MDR7300364.1"/>
    <property type="molecule type" value="Genomic_DNA"/>
</dbReference>